<gene>
    <name evidence="1" type="ORF">BpHYR1_038297</name>
</gene>
<dbReference type="AlphaFoldDB" id="A0A3M7SI82"/>
<accession>A0A3M7SI82</accession>
<name>A0A3M7SI82_BRAPC</name>
<sequence length="242" mass="27576">MANTSLGDLNLELSPDNFSTRLGPVSSIAQPLSILTFLLKRLELAWMERLATRPFRDAFFTFKNKTMLRKRMKMLGNKISSLTEQYSSPVNGCLTWSLISKLVELINKAVIRRPTRSCRLNLVDDHLSLREGKWSSTSLCRVIRVRVSGEVDPLSECKVHVVEHYDAQVACRKADQVQSQRFDGIFVTQKLIFKLRNGFLIIFETQRSMAITIITVVAIHASKLGIYMEIKSLEKIKPSFLV</sequence>
<comment type="caution">
    <text evidence="1">The sequence shown here is derived from an EMBL/GenBank/DDBJ whole genome shotgun (WGS) entry which is preliminary data.</text>
</comment>
<evidence type="ECO:0000313" key="2">
    <source>
        <dbReference type="Proteomes" id="UP000276133"/>
    </source>
</evidence>
<protein>
    <submittedName>
        <fullName evidence="1">Uncharacterized protein</fullName>
    </submittedName>
</protein>
<proteinExistence type="predicted"/>
<evidence type="ECO:0000313" key="1">
    <source>
        <dbReference type="EMBL" id="RNA35317.1"/>
    </source>
</evidence>
<reference evidence="1 2" key="1">
    <citation type="journal article" date="2018" name="Sci. Rep.">
        <title>Genomic signatures of local adaptation to the degree of environmental predictability in rotifers.</title>
        <authorList>
            <person name="Franch-Gras L."/>
            <person name="Hahn C."/>
            <person name="Garcia-Roger E.M."/>
            <person name="Carmona M.J."/>
            <person name="Serra M."/>
            <person name="Gomez A."/>
        </authorList>
    </citation>
    <scope>NUCLEOTIDE SEQUENCE [LARGE SCALE GENOMIC DNA]</scope>
    <source>
        <strain evidence="1">HYR1</strain>
    </source>
</reference>
<dbReference type="Proteomes" id="UP000276133">
    <property type="component" value="Unassembled WGS sequence"/>
</dbReference>
<organism evidence="1 2">
    <name type="scientific">Brachionus plicatilis</name>
    <name type="common">Marine rotifer</name>
    <name type="synonym">Brachionus muelleri</name>
    <dbReference type="NCBI Taxonomy" id="10195"/>
    <lineage>
        <taxon>Eukaryota</taxon>
        <taxon>Metazoa</taxon>
        <taxon>Spiralia</taxon>
        <taxon>Gnathifera</taxon>
        <taxon>Rotifera</taxon>
        <taxon>Eurotatoria</taxon>
        <taxon>Monogononta</taxon>
        <taxon>Pseudotrocha</taxon>
        <taxon>Ploima</taxon>
        <taxon>Brachionidae</taxon>
        <taxon>Brachionus</taxon>
    </lineage>
</organism>
<keyword evidence="2" id="KW-1185">Reference proteome</keyword>
<dbReference type="EMBL" id="REGN01001342">
    <property type="protein sequence ID" value="RNA35317.1"/>
    <property type="molecule type" value="Genomic_DNA"/>
</dbReference>